<reference evidence="1 2" key="1">
    <citation type="submission" date="2019-05" db="EMBL/GenBank/DDBJ databases">
        <title>Another draft genome of Portunus trituberculatus and its Hox gene families provides insights of decapod evolution.</title>
        <authorList>
            <person name="Jeong J.-H."/>
            <person name="Song I."/>
            <person name="Kim S."/>
            <person name="Choi T."/>
            <person name="Kim D."/>
            <person name="Ryu S."/>
            <person name="Kim W."/>
        </authorList>
    </citation>
    <scope>NUCLEOTIDE SEQUENCE [LARGE SCALE GENOMIC DNA]</scope>
    <source>
        <tissue evidence="1">Muscle</tissue>
    </source>
</reference>
<gene>
    <name evidence="1" type="ORF">E2C01_058143</name>
</gene>
<organism evidence="1 2">
    <name type="scientific">Portunus trituberculatus</name>
    <name type="common">Swimming crab</name>
    <name type="synonym">Neptunus trituberculatus</name>
    <dbReference type="NCBI Taxonomy" id="210409"/>
    <lineage>
        <taxon>Eukaryota</taxon>
        <taxon>Metazoa</taxon>
        <taxon>Ecdysozoa</taxon>
        <taxon>Arthropoda</taxon>
        <taxon>Crustacea</taxon>
        <taxon>Multicrustacea</taxon>
        <taxon>Malacostraca</taxon>
        <taxon>Eumalacostraca</taxon>
        <taxon>Eucarida</taxon>
        <taxon>Decapoda</taxon>
        <taxon>Pleocyemata</taxon>
        <taxon>Brachyura</taxon>
        <taxon>Eubrachyura</taxon>
        <taxon>Portunoidea</taxon>
        <taxon>Portunidae</taxon>
        <taxon>Portuninae</taxon>
        <taxon>Portunus</taxon>
    </lineage>
</organism>
<keyword evidence="2" id="KW-1185">Reference proteome</keyword>
<sequence length="88" mass="9652">MLLLFNIPLILISDLQDCWVTSLITRRKATDTHLSTSCSCIDQTEGGMESWMICASTAPPSIRTKAQVFVNKFSSNTVDVSSGLVRLS</sequence>
<dbReference type="AlphaFoldDB" id="A0A5B7H1V3"/>
<evidence type="ECO:0000313" key="2">
    <source>
        <dbReference type="Proteomes" id="UP000324222"/>
    </source>
</evidence>
<dbReference type="Proteomes" id="UP000324222">
    <property type="component" value="Unassembled WGS sequence"/>
</dbReference>
<evidence type="ECO:0000313" key="1">
    <source>
        <dbReference type="EMBL" id="MPC64033.1"/>
    </source>
</evidence>
<name>A0A5B7H1V3_PORTR</name>
<comment type="caution">
    <text evidence="1">The sequence shown here is derived from an EMBL/GenBank/DDBJ whole genome shotgun (WGS) entry which is preliminary data.</text>
</comment>
<protein>
    <submittedName>
        <fullName evidence="1">Uncharacterized protein</fullName>
    </submittedName>
</protein>
<dbReference type="EMBL" id="VSRR010021569">
    <property type="protein sequence ID" value="MPC64033.1"/>
    <property type="molecule type" value="Genomic_DNA"/>
</dbReference>
<accession>A0A5B7H1V3</accession>
<proteinExistence type="predicted"/>